<dbReference type="SUPFAM" id="SSF103088">
    <property type="entry name" value="OmpA-like"/>
    <property type="match status" value="1"/>
</dbReference>
<feature type="domain" description="OmpA-like" evidence="2">
    <location>
        <begin position="103"/>
        <end position="220"/>
    </location>
</feature>
<dbReference type="InterPro" id="IPR006665">
    <property type="entry name" value="OmpA-like"/>
</dbReference>
<dbReference type="OrthoDB" id="5652883at2"/>
<dbReference type="STRING" id="448.Lery_1522"/>
<dbReference type="PROSITE" id="PS51123">
    <property type="entry name" value="OMPA_2"/>
    <property type="match status" value="1"/>
</dbReference>
<evidence type="ECO:0000313" key="3">
    <source>
        <dbReference type="EMBL" id="KTC97683.1"/>
    </source>
</evidence>
<sequence>MSPKHAARYLALSSLLLPLSLSGCYKPPYNNFKPYNSMPKYTAKGATYGLIAGTVASAASSAAIPGGIVVGGIAGAATSLYKETKQSIVHDLNEQDIQFVEYGDTMTLIVPTDRYYVFDTPELNDICYPALVNIVRLLRLYPNSTIYVAGFTDNIGSRRHKQKLSQARAEAMLTFLWANGIQAQRLTAEGYGDKHDVSDNKIIHGSAQNRRGEIQWFNAPIAHPAPMPAVAMTK</sequence>
<dbReference type="AlphaFoldDB" id="A0A0W0TPY7"/>
<protein>
    <submittedName>
        <fullName evidence="3">Outer membrane protein, OmpA family protein</fullName>
    </submittedName>
</protein>
<dbReference type="PANTHER" id="PTHR30329">
    <property type="entry name" value="STATOR ELEMENT OF FLAGELLAR MOTOR COMPLEX"/>
    <property type="match status" value="1"/>
</dbReference>
<comment type="caution">
    <text evidence="3">The sequence shown here is derived from an EMBL/GenBank/DDBJ whole genome shotgun (WGS) entry which is preliminary data.</text>
</comment>
<dbReference type="NCBIfam" id="NF038224">
    <property type="entry name" value="OmpA_like_CmpA"/>
    <property type="match status" value="1"/>
</dbReference>
<dbReference type="InterPro" id="IPR036737">
    <property type="entry name" value="OmpA-like_sf"/>
</dbReference>
<proteinExistence type="predicted"/>
<dbReference type="Proteomes" id="UP000054773">
    <property type="component" value="Unassembled WGS sequence"/>
</dbReference>
<dbReference type="PANTHER" id="PTHR30329:SF21">
    <property type="entry name" value="LIPOPROTEIN YIAD-RELATED"/>
    <property type="match status" value="1"/>
</dbReference>
<evidence type="ECO:0000313" key="4">
    <source>
        <dbReference type="Proteomes" id="UP000054773"/>
    </source>
</evidence>
<evidence type="ECO:0000256" key="1">
    <source>
        <dbReference type="PROSITE-ProRule" id="PRU00473"/>
    </source>
</evidence>
<dbReference type="RefSeq" id="WP_058526662.1">
    <property type="nucleotide sequence ID" value="NZ_LNYA01000024.1"/>
</dbReference>
<organism evidence="3 4">
    <name type="scientific">Legionella erythra</name>
    <dbReference type="NCBI Taxonomy" id="448"/>
    <lineage>
        <taxon>Bacteria</taxon>
        <taxon>Pseudomonadati</taxon>
        <taxon>Pseudomonadota</taxon>
        <taxon>Gammaproteobacteria</taxon>
        <taxon>Legionellales</taxon>
        <taxon>Legionellaceae</taxon>
        <taxon>Legionella</taxon>
    </lineage>
</organism>
<gene>
    <name evidence="3" type="ORF">Lery_1522</name>
</gene>
<dbReference type="GO" id="GO:0016020">
    <property type="term" value="C:membrane"/>
    <property type="evidence" value="ECO:0007669"/>
    <property type="project" value="UniProtKB-UniRule"/>
</dbReference>
<dbReference type="Gene3D" id="3.30.1330.60">
    <property type="entry name" value="OmpA-like domain"/>
    <property type="match status" value="1"/>
</dbReference>
<evidence type="ECO:0000259" key="2">
    <source>
        <dbReference type="PROSITE" id="PS51123"/>
    </source>
</evidence>
<keyword evidence="1" id="KW-0472">Membrane</keyword>
<dbReference type="EMBL" id="LNYA01000024">
    <property type="protein sequence ID" value="KTC97683.1"/>
    <property type="molecule type" value="Genomic_DNA"/>
</dbReference>
<dbReference type="PROSITE" id="PS51257">
    <property type="entry name" value="PROKAR_LIPOPROTEIN"/>
    <property type="match status" value="1"/>
</dbReference>
<dbReference type="CDD" id="cd07185">
    <property type="entry name" value="OmpA_C-like"/>
    <property type="match status" value="1"/>
</dbReference>
<dbReference type="Pfam" id="PF00691">
    <property type="entry name" value="OmpA"/>
    <property type="match status" value="1"/>
</dbReference>
<dbReference type="PATRIC" id="fig|448.7.peg.1590"/>
<name>A0A0W0TPY7_LEGER</name>
<dbReference type="InterPro" id="IPR050330">
    <property type="entry name" value="Bact_OuterMem_StrucFunc"/>
</dbReference>
<reference evidence="3 4" key="1">
    <citation type="submission" date="2015-11" db="EMBL/GenBank/DDBJ databases">
        <title>Genomic analysis of 38 Legionella species identifies large and diverse effector repertoires.</title>
        <authorList>
            <person name="Burstein D."/>
            <person name="Amaro F."/>
            <person name="Zusman T."/>
            <person name="Lifshitz Z."/>
            <person name="Cohen O."/>
            <person name="Gilbert J.A."/>
            <person name="Pupko T."/>
            <person name="Shuman H.A."/>
            <person name="Segal G."/>
        </authorList>
    </citation>
    <scope>NUCLEOTIDE SEQUENCE [LARGE SCALE GENOMIC DNA]</scope>
    <source>
        <strain evidence="3 4">SE-32A-C8</strain>
    </source>
</reference>
<accession>A0A0W0TPY7</accession>
<keyword evidence="4" id="KW-1185">Reference proteome</keyword>